<dbReference type="EMBL" id="CP034457">
    <property type="protein sequence ID" value="QBM87618.1"/>
    <property type="molecule type" value="Genomic_DNA"/>
</dbReference>
<dbReference type="STRING" id="2163413.A0A4P6XNQ0"/>
<evidence type="ECO:0000313" key="2">
    <source>
        <dbReference type="EMBL" id="QBM87618.1"/>
    </source>
</evidence>
<accession>A0A4P6XNQ0</accession>
<evidence type="ECO:0000256" key="1">
    <source>
        <dbReference type="SAM" id="MobiDB-lite"/>
    </source>
</evidence>
<keyword evidence="3" id="KW-1185">Reference proteome</keyword>
<dbReference type="PANTHER" id="PTHR36826:SF1">
    <property type="entry name" value="PROTEIN ECM13"/>
    <property type="match status" value="1"/>
</dbReference>
<reference evidence="3" key="1">
    <citation type="submission" date="2019-03" db="EMBL/GenBank/DDBJ databases">
        <title>Snf2 controls pulcherriminic acid biosynthesis and connects pigmentation and antifungal activity of the yeast Metschnikowia pulcherrima.</title>
        <authorList>
            <person name="Gore-Lloyd D."/>
            <person name="Sumann I."/>
            <person name="Brachmann A.O."/>
            <person name="Schneeberger K."/>
            <person name="Ortiz-Merino R.A."/>
            <person name="Moreno-Beltran M."/>
            <person name="Schlaefli M."/>
            <person name="Kirner P."/>
            <person name="Santos Kron A."/>
            <person name="Wolfe K.H."/>
            <person name="Piel J."/>
            <person name="Ahrens C.H."/>
            <person name="Henk D."/>
            <person name="Freimoser F.M."/>
        </authorList>
    </citation>
    <scope>NUCLEOTIDE SEQUENCE [LARGE SCALE GENOMIC DNA]</scope>
    <source>
        <strain evidence="3">APC 1.2</strain>
    </source>
</reference>
<proteinExistence type="predicted"/>
<gene>
    <name evidence="2" type="ORF">METSCH_B08250</name>
</gene>
<dbReference type="AlphaFoldDB" id="A0A4P6XNQ0"/>
<dbReference type="PANTHER" id="PTHR36826">
    <property type="entry name" value="PROTEIN ECM13"/>
    <property type="match status" value="1"/>
</dbReference>
<sequence length="238" mass="26532">MSEASSMSFASSYVLASKVRSKLTKQAANPKSSLRLLVLQANMLDNIMDHISTKTEQMKREKSVSFSTPEPASQHKYSAITSSGPSVTEYEIESDSDSDFDSESDSDDVVEEDEDDWYYSSDSESEDGEDLESLGRVVYAQRNIMPVIDLSDDDQLLVIFEENEEDALPELTHLISSSDSELEEDLHVPNYILSTAHANSSTDSLLGTDISLKEIKSAPVTQHHHHRHDAICSFEEVF</sequence>
<feature type="compositionally biased region" description="Polar residues" evidence="1">
    <location>
        <begin position="64"/>
        <end position="86"/>
    </location>
</feature>
<organism evidence="2 3">
    <name type="scientific">Metschnikowia aff. pulcherrima</name>
    <dbReference type="NCBI Taxonomy" id="2163413"/>
    <lineage>
        <taxon>Eukaryota</taxon>
        <taxon>Fungi</taxon>
        <taxon>Dikarya</taxon>
        <taxon>Ascomycota</taxon>
        <taxon>Saccharomycotina</taxon>
        <taxon>Pichiomycetes</taxon>
        <taxon>Metschnikowiaceae</taxon>
        <taxon>Metschnikowia</taxon>
    </lineage>
</organism>
<protein>
    <submittedName>
        <fullName evidence="2">Uncharacterized protein</fullName>
    </submittedName>
</protein>
<feature type="compositionally biased region" description="Acidic residues" evidence="1">
    <location>
        <begin position="90"/>
        <end position="132"/>
    </location>
</feature>
<dbReference type="InterPro" id="IPR037738">
    <property type="entry name" value="Ecm13-like"/>
</dbReference>
<evidence type="ECO:0000313" key="3">
    <source>
        <dbReference type="Proteomes" id="UP000292447"/>
    </source>
</evidence>
<name>A0A4P6XNQ0_9ASCO</name>
<feature type="region of interest" description="Disordered" evidence="1">
    <location>
        <begin position="55"/>
        <end position="132"/>
    </location>
</feature>
<dbReference type="Proteomes" id="UP000292447">
    <property type="component" value="Chromosome II"/>
</dbReference>